<gene>
    <name evidence="1" type="ORF">GHT09_020346</name>
    <name evidence="2" type="ORF">MONAX_5E014780</name>
</gene>
<proteinExistence type="predicted"/>
<dbReference type="AlphaFoldDB" id="A0A5E4AGE6"/>
<dbReference type="Proteomes" id="UP000662637">
    <property type="component" value="Unassembled WGS sequence"/>
</dbReference>
<sequence length="122" mass="13389">MSSRGADSRELNSPESAKLWVCRAPGEVCMASGVLGMRAIQAPGGKLLAEDCLRQRGRLPRALLELLVLVFSPGNNLTLYTGNFSSPSKVLWERLPSELSSKSHREVGMEWVFTSVTLEENL</sequence>
<reference evidence="2 3" key="1">
    <citation type="submission" date="2019-04" db="EMBL/GenBank/DDBJ databases">
        <authorList>
            <person name="Alioto T."/>
            <person name="Alioto T."/>
        </authorList>
    </citation>
    <scope>NUCLEOTIDE SEQUENCE [LARGE SCALE GENOMIC DNA]</scope>
</reference>
<dbReference type="EMBL" id="CABDUW010000066">
    <property type="protein sequence ID" value="VTJ56513.1"/>
    <property type="molecule type" value="Genomic_DNA"/>
</dbReference>
<dbReference type="EMBL" id="WJEC01008841">
    <property type="protein sequence ID" value="KAF7459653.1"/>
    <property type="molecule type" value="Genomic_DNA"/>
</dbReference>
<protein>
    <submittedName>
        <fullName evidence="2">Uncharacterized protein</fullName>
    </submittedName>
</protein>
<keyword evidence="3" id="KW-1185">Reference proteome</keyword>
<name>A0A5E4AGE6_MARMO</name>
<evidence type="ECO:0000313" key="2">
    <source>
        <dbReference type="EMBL" id="VTJ56513.1"/>
    </source>
</evidence>
<evidence type="ECO:0000313" key="1">
    <source>
        <dbReference type="EMBL" id="KAF7459653.1"/>
    </source>
</evidence>
<organism evidence="2 3">
    <name type="scientific">Marmota monax</name>
    <name type="common">Woodchuck</name>
    <dbReference type="NCBI Taxonomy" id="9995"/>
    <lineage>
        <taxon>Eukaryota</taxon>
        <taxon>Metazoa</taxon>
        <taxon>Chordata</taxon>
        <taxon>Craniata</taxon>
        <taxon>Vertebrata</taxon>
        <taxon>Euteleostomi</taxon>
        <taxon>Mammalia</taxon>
        <taxon>Eutheria</taxon>
        <taxon>Euarchontoglires</taxon>
        <taxon>Glires</taxon>
        <taxon>Rodentia</taxon>
        <taxon>Sciuromorpha</taxon>
        <taxon>Sciuridae</taxon>
        <taxon>Xerinae</taxon>
        <taxon>Marmotini</taxon>
        <taxon>Marmota</taxon>
    </lineage>
</organism>
<dbReference type="Proteomes" id="UP000335636">
    <property type="component" value="Unassembled WGS sequence"/>
</dbReference>
<evidence type="ECO:0000313" key="3">
    <source>
        <dbReference type="Proteomes" id="UP000335636"/>
    </source>
</evidence>
<accession>A0A5E4AGE6</accession>
<reference evidence="1" key="2">
    <citation type="submission" date="2020-08" db="EMBL/GenBank/DDBJ databases">
        <authorList>
            <person name="Shumante A."/>
            <person name="Zimin A.V."/>
            <person name="Puiu D."/>
            <person name="Salzberg S.L."/>
        </authorList>
    </citation>
    <scope>NUCLEOTIDE SEQUENCE</scope>
    <source>
        <strain evidence="1">WC2-LM</strain>
        <tissue evidence="1">Liver</tissue>
    </source>
</reference>